<evidence type="ECO:0000313" key="2">
    <source>
        <dbReference type="Proteomes" id="UP000719267"/>
    </source>
</evidence>
<dbReference type="RefSeq" id="WP_219039543.1">
    <property type="nucleotide sequence ID" value="NZ_JAHWDF010000004.1"/>
</dbReference>
<dbReference type="EMBL" id="JAHWDF010000004">
    <property type="protein sequence ID" value="MBW2961263.1"/>
    <property type="molecule type" value="Genomic_DNA"/>
</dbReference>
<dbReference type="Proteomes" id="UP000719267">
    <property type="component" value="Unassembled WGS sequence"/>
</dbReference>
<sequence length="619" mass="69074">MNFSEKIIQNISSFKAFIVAKLNLLKSYIDANEVKIADLEGMVLYADMANQKILIRNASGVLISEVGVGWLNNEGTTFTYNESTEKLELRNDADELLSEIPVSSFVSNLAKSISLSGSNLHLRDTENNILSSVTFQITNIQGLQAALDLKANDSEVIHKTGDADQLITGNDTEKSIGDFVLKNERPLYYRGKIEEGDDLNNLEFGFYLIDNSQNLNNITNFPTQYYQFAGNMVVEVWNTGAYITQKIHKYQGFSVIRTSKADGDFENWKKFYTDADFSQSDIDQWNEVYSWGDHTAKYIALDSSLAGFAPNVGAIDFNSITKSQLVYSANGANMPSAFQGLVLSLGRSSSYSGQLWLHNNGTDYYLRNQNNGVWGTHRRLWTSGDFTQTEIDQWNQALLDVETLSNNLGNFSLQKVTDNGSLTDNPLIVKVGNEKVTYSQDRITYGDEDSRAEVKFSNGKIQFITDGTILPKLTILGGDSLSDPNLLVAVYKGRVSGSDARLGNEFITLNQLNERMRVSTTWQTCPPIEENVLNGTFEIKRIAERLIFRANFLANANGEFPIAQLPEELRPDGIRRCVAATSLTGTSNLFIQSDGLVIAYLKEGLDYDLTVEFIQKIED</sequence>
<name>A0ABS6W087_9FLAO</name>
<proteinExistence type="predicted"/>
<comment type="caution">
    <text evidence="1">The sequence shown here is derived from an EMBL/GenBank/DDBJ whole genome shotgun (WGS) entry which is preliminary data.</text>
</comment>
<organism evidence="1 2">
    <name type="scientific">Mesonia aestuariivivens</name>
    <dbReference type="NCBI Taxonomy" id="2796128"/>
    <lineage>
        <taxon>Bacteria</taxon>
        <taxon>Pseudomonadati</taxon>
        <taxon>Bacteroidota</taxon>
        <taxon>Flavobacteriia</taxon>
        <taxon>Flavobacteriales</taxon>
        <taxon>Flavobacteriaceae</taxon>
        <taxon>Mesonia</taxon>
    </lineage>
</organism>
<dbReference type="CDD" id="cd19958">
    <property type="entry name" value="pyocin_knob"/>
    <property type="match status" value="2"/>
</dbReference>
<gene>
    <name evidence="1" type="ORF">KW502_05575</name>
</gene>
<evidence type="ECO:0000313" key="1">
    <source>
        <dbReference type="EMBL" id="MBW2961263.1"/>
    </source>
</evidence>
<keyword evidence="2" id="KW-1185">Reference proteome</keyword>
<accession>A0ABS6W087</accession>
<protein>
    <submittedName>
        <fullName evidence="1">Pyocin knob domain-containing protein</fullName>
    </submittedName>
</protein>
<reference evidence="1 2" key="1">
    <citation type="submission" date="2021-07" db="EMBL/GenBank/DDBJ databases">
        <title>Mesonia aestuariivivens sp. nov., isolated from a tidal flat.</title>
        <authorList>
            <person name="Kim Y.-O."/>
            <person name="Yoon J.-H."/>
        </authorList>
    </citation>
    <scope>NUCLEOTIDE SEQUENCE [LARGE SCALE GENOMIC DNA]</scope>
    <source>
        <strain evidence="1 2">JHPTF-M18</strain>
    </source>
</reference>